<keyword evidence="1" id="KW-0805">Transcription regulation</keyword>
<gene>
    <name evidence="7" type="ORF">N801_03275</name>
</gene>
<dbReference type="PRINTS" id="PR00046">
    <property type="entry name" value="SIGMA70FCT"/>
</dbReference>
<protein>
    <submittedName>
        <fullName evidence="7">RNA polymerase sigma factor</fullName>
    </submittedName>
</protein>
<evidence type="ECO:0000313" key="7">
    <source>
        <dbReference type="EMBL" id="KGN42049.1"/>
    </source>
</evidence>
<evidence type="ECO:0000256" key="1">
    <source>
        <dbReference type="ARBA" id="ARBA00023015"/>
    </source>
</evidence>
<dbReference type="NCBIfam" id="TIGR02937">
    <property type="entry name" value="sigma70-ECF"/>
    <property type="match status" value="1"/>
</dbReference>
<name>A0A0A0JZB7_9MICO</name>
<dbReference type="PANTHER" id="PTHR30385:SF4">
    <property type="entry name" value="RNA POLYMERASE SIGMA-E FACTOR"/>
    <property type="match status" value="1"/>
</dbReference>
<keyword evidence="8" id="KW-1185">Reference proteome</keyword>
<dbReference type="InterPro" id="IPR036388">
    <property type="entry name" value="WH-like_DNA-bd_sf"/>
</dbReference>
<dbReference type="eggNOG" id="COG1191">
    <property type="taxonomic scope" value="Bacteria"/>
</dbReference>
<dbReference type="SUPFAM" id="SSF88659">
    <property type="entry name" value="Sigma3 and sigma4 domains of RNA polymerase sigma factors"/>
    <property type="match status" value="2"/>
</dbReference>
<dbReference type="SUPFAM" id="SSF88946">
    <property type="entry name" value="Sigma2 domain of RNA polymerase sigma factors"/>
    <property type="match status" value="1"/>
</dbReference>
<evidence type="ECO:0000256" key="4">
    <source>
        <dbReference type="ARBA" id="ARBA00023163"/>
    </source>
</evidence>
<evidence type="ECO:0000256" key="3">
    <source>
        <dbReference type="ARBA" id="ARBA00023125"/>
    </source>
</evidence>
<keyword evidence="2" id="KW-0731">Sigma factor</keyword>
<evidence type="ECO:0000259" key="5">
    <source>
        <dbReference type="Pfam" id="PF04542"/>
    </source>
</evidence>
<accession>A0A0A0JZB7</accession>
<dbReference type="AlphaFoldDB" id="A0A0A0JZB7"/>
<dbReference type="InterPro" id="IPR013325">
    <property type="entry name" value="RNA_pol_sigma_r2"/>
</dbReference>
<dbReference type="PANTHER" id="PTHR30385">
    <property type="entry name" value="SIGMA FACTOR F FLAGELLAR"/>
    <property type="match status" value="1"/>
</dbReference>
<dbReference type="InterPro" id="IPR007630">
    <property type="entry name" value="RNA_pol_sigma70_r4"/>
</dbReference>
<dbReference type="InterPro" id="IPR014284">
    <property type="entry name" value="RNA_pol_sigma-70_dom"/>
</dbReference>
<evidence type="ECO:0000256" key="2">
    <source>
        <dbReference type="ARBA" id="ARBA00023082"/>
    </source>
</evidence>
<dbReference type="InterPro" id="IPR007627">
    <property type="entry name" value="RNA_pol_sigma70_r2"/>
</dbReference>
<reference evidence="7 8" key="1">
    <citation type="submission" date="2013-08" db="EMBL/GenBank/DDBJ databases">
        <title>The genome sequence of Knoellia aerolata.</title>
        <authorList>
            <person name="Zhu W."/>
            <person name="Wang G."/>
        </authorList>
    </citation>
    <scope>NUCLEOTIDE SEQUENCE [LARGE SCALE GENOMIC DNA]</scope>
    <source>
        <strain evidence="7 8">DSM 18566</strain>
    </source>
</reference>
<comment type="caution">
    <text evidence="7">The sequence shown here is derived from an EMBL/GenBank/DDBJ whole genome shotgun (WGS) entry which is preliminary data.</text>
</comment>
<feature type="domain" description="RNA polymerase sigma-70 region 2" evidence="5">
    <location>
        <begin position="13"/>
        <end position="73"/>
    </location>
</feature>
<dbReference type="Gene3D" id="1.10.10.10">
    <property type="entry name" value="Winged helix-like DNA-binding domain superfamily/Winged helix DNA-binding domain"/>
    <property type="match status" value="2"/>
</dbReference>
<dbReference type="InterPro" id="IPR013324">
    <property type="entry name" value="RNA_pol_sigma_r3/r4-like"/>
</dbReference>
<dbReference type="GO" id="GO:0006352">
    <property type="term" value="P:DNA-templated transcription initiation"/>
    <property type="evidence" value="ECO:0007669"/>
    <property type="project" value="InterPro"/>
</dbReference>
<dbReference type="STRING" id="1385519.N801_03275"/>
<sequence>MERIVLIALPVADALARRYRFRGIEDDDLEQVARTALVRAATRYRPGQGHGFIAFAAPSITGELKRWFRDHGWAVRPPRRLQELRPLLAGEEEHLRHSLLREPLDSELARALDITEDDVTEARVCAAGYQAASLDAPNAAGTSLADRALVAPSVCEWIETREALRWAVERLDRRQRLVLRLRFVDDLTQAEIGLRIGVSQMQVSRILRTVMTSLRSALAQEDLQHPVA</sequence>
<feature type="domain" description="RNA polymerase sigma-70 region 4" evidence="6">
    <location>
        <begin position="168"/>
        <end position="215"/>
    </location>
</feature>
<dbReference type="Pfam" id="PF04542">
    <property type="entry name" value="Sigma70_r2"/>
    <property type="match status" value="1"/>
</dbReference>
<keyword evidence="4" id="KW-0804">Transcription</keyword>
<keyword evidence="3" id="KW-0238">DNA-binding</keyword>
<dbReference type="InterPro" id="IPR000943">
    <property type="entry name" value="RNA_pol_sigma70"/>
</dbReference>
<evidence type="ECO:0000313" key="8">
    <source>
        <dbReference type="Proteomes" id="UP000030013"/>
    </source>
</evidence>
<dbReference type="EMBL" id="AVPL01000009">
    <property type="protein sequence ID" value="KGN42049.1"/>
    <property type="molecule type" value="Genomic_DNA"/>
</dbReference>
<proteinExistence type="predicted"/>
<organism evidence="7 8">
    <name type="scientific">Knoellia aerolata DSM 18566</name>
    <dbReference type="NCBI Taxonomy" id="1385519"/>
    <lineage>
        <taxon>Bacteria</taxon>
        <taxon>Bacillati</taxon>
        <taxon>Actinomycetota</taxon>
        <taxon>Actinomycetes</taxon>
        <taxon>Micrococcales</taxon>
        <taxon>Intrasporangiaceae</taxon>
        <taxon>Knoellia</taxon>
    </lineage>
</organism>
<dbReference type="Gene3D" id="1.20.120.1810">
    <property type="match status" value="1"/>
</dbReference>
<dbReference type="GO" id="GO:0003677">
    <property type="term" value="F:DNA binding"/>
    <property type="evidence" value="ECO:0007669"/>
    <property type="project" value="UniProtKB-KW"/>
</dbReference>
<evidence type="ECO:0000259" key="6">
    <source>
        <dbReference type="Pfam" id="PF04545"/>
    </source>
</evidence>
<dbReference type="GO" id="GO:0016987">
    <property type="term" value="F:sigma factor activity"/>
    <property type="evidence" value="ECO:0007669"/>
    <property type="project" value="UniProtKB-KW"/>
</dbReference>
<dbReference type="Proteomes" id="UP000030013">
    <property type="component" value="Unassembled WGS sequence"/>
</dbReference>
<dbReference type="Pfam" id="PF04545">
    <property type="entry name" value="Sigma70_r4"/>
    <property type="match status" value="1"/>
</dbReference>